<dbReference type="PANTHER" id="PTHR33308:SF9">
    <property type="entry name" value="PEPTIDOGLYCAN HYDROLASE FLGJ"/>
    <property type="match status" value="1"/>
</dbReference>
<dbReference type="Pfam" id="PF00395">
    <property type="entry name" value="SLH"/>
    <property type="match status" value="3"/>
</dbReference>
<comment type="caution">
    <text evidence="4">The sequence shown here is derived from an EMBL/GenBank/DDBJ whole genome shotgun (WGS) entry which is preliminary data.</text>
</comment>
<dbReference type="InterPro" id="IPR001119">
    <property type="entry name" value="SLH_dom"/>
</dbReference>
<dbReference type="SMART" id="SM00047">
    <property type="entry name" value="LYZ2"/>
    <property type="match status" value="1"/>
</dbReference>
<dbReference type="Pfam" id="PF01832">
    <property type="entry name" value="Glucosaminidase"/>
    <property type="match status" value="1"/>
</dbReference>
<dbReference type="EMBL" id="JBEPMP010000001">
    <property type="protein sequence ID" value="MET3726994.1"/>
    <property type="molecule type" value="Genomic_DNA"/>
</dbReference>
<evidence type="ECO:0000256" key="2">
    <source>
        <dbReference type="SAM" id="SignalP"/>
    </source>
</evidence>
<dbReference type="InterPro" id="IPR051056">
    <property type="entry name" value="Glycosyl_Hydrolase_73"/>
</dbReference>
<evidence type="ECO:0000313" key="5">
    <source>
        <dbReference type="Proteomes" id="UP001549097"/>
    </source>
</evidence>
<keyword evidence="5" id="KW-1185">Reference proteome</keyword>
<feature type="signal peptide" evidence="2">
    <location>
        <begin position="1"/>
        <end position="22"/>
    </location>
</feature>
<keyword evidence="2" id="KW-0732">Signal</keyword>
<name>A0ABV2LEJ2_9BACL</name>
<dbReference type="Proteomes" id="UP001549097">
    <property type="component" value="Unassembled WGS sequence"/>
</dbReference>
<reference evidence="4 5" key="1">
    <citation type="submission" date="2024-06" db="EMBL/GenBank/DDBJ databases">
        <title>Genomic Encyclopedia of Type Strains, Phase IV (KMG-IV): sequencing the most valuable type-strain genomes for metagenomic binning, comparative biology and taxonomic classification.</title>
        <authorList>
            <person name="Goeker M."/>
        </authorList>
    </citation>
    <scope>NUCLEOTIDE SEQUENCE [LARGE SCALE GENOMIC DNA]</scope>
    <source>
        <strain evidence="4 5">DSM 100124</strain>
    </source>
</reference>
<keyword evidence="1" id="KW-0378">Hydrolase</keyword>
<protein>
    <submittedName>
        <fullName evidence="4">Beta-N-acetylglucosaminidase/uncharacterized beta-barrel protein YwiB (DUF1934 family)</fullName>
    </submittedName>
</protein>
<dbReference type="PANTHER" id="PTHR33308">
    <property type="entry name" value="PEPTIDOGLYCAN HYDROLASE FLGJ"/>
    <property type="match status" value="1"/>
</dbReference>
<feature type="domain" description="SLH" evidence="3">
    <location>
        <begin position="18"/>
        <end position="81"/>
    </location>
</feature>
<organism evidence="4 5">
    <name type="scientific">Fictibacillus halophilus</name>
    <dbReference type="NCBI Taxonomy" id="1610490"/>
    <lineage>
        <taxon>Bacteria</taxon>
        <taxon>Bacillati</taxon>
        <taxon>Bacillota</taxon>
        <taxon>Bacilli</taxon>
        <taxon>Bacillales</taxon>
        <taxon>Fictibacillaceae</taxon>
        <taxon>Fictibacillus</taxon>
    </lineage>
</organism>
<sequence length="643" mass="71687">MKKWLALFLLPFVLLFSSPVNAADDITDHYFEEDMRKLIDLGYLKGTVKDGQTFYEPDRAVTRAEFAAFLVRVLEAQNLEVINPKSFSDVKEGAWYYNVVQQAAEMNIVNGTPDGKFLPNATISREAMASMMNGAFEYKGIKLPESELTFKDASKIQSWALLSVKRMVSAKIIAGYGDNTFRPQDEATRGTTSAFLVRMMGELKSPPPPPPVPNFYLATVTADATTKVKEYETYEEAKAAATQSNHVVLKDNKVVYMKSGIVSPAQIYPHASTLYTSSALSANHFSLVAGTETEFIDASETWVKVKYNNTTGYFKMNQATLHPTVTVKGYSYYKADNGKLTHYTYNVNTNTYGSYEYGSSVGLPNGNYKSADGHTFKSVTDGKVYDQYQYFNVMPLYTKTSYTAEQLNDFVMNNKPSTVGSTPLETLGEDFKKAEAKYNVNAMYLLAHAIHETGWGNSDLARNKKNLFGLKAYDGNAYENGAEFPTYEASIEELVTEFLLKPNEGYFMDSWKSNGEVLGNKELGMNVRYASDPYWGQKIAGYMYRMDTYFGKKERNQFKIAATLTDGVRVRSEATALKSNELYKVAKTGTPVLVLNEVSTLTGEGTWYDIAPKNLNGVSNPKAFVYSHGGSYGTNMKLLPLAK</sequence>
<dbReference type="RefSeq" id="WP_198768406.1">
    <property type="nucleotide sequence ID" value="NZ_JAEACF010000001.1"/>
</dbReference>
<evidence type="ECO:0000313" key="4">
    <source>
        <dbReference type="EMBL" id="MET3726994.1"/>
    </source>
</evidence>
<evidence type="ECO:0000256" key="1">
    <source>
        <dbReference type="ARBA" id="ARBA00022801"/>
    </source>
</evidence>
<accession>A0ABV2LEJ2</accession>
<gene>
    <name evidence="4" type="ORF">ABID52_000575</name>
</gene>
<dbReference type="Gene3D" id="1.10.530.10">
    <property type="match status" value="1"/>
</dbReference>
<feature type="domain" description="SLH" evidence="3">
    <location>
        <begin position="83"/>
        <end position="146"/>
    </location>
</feature>
<feature type="chain" id="PRO_5045650532" evidence="2">
    <location>
        <begin position="23"/>
        <end position="643"/>
    </location>
</feature>
<proteinExistence type="predicted"/>
<evidence type="ECO:0000259" key="3">
    <source>
        <dbReference type="PROSITE" id="PS51272"/>
    </source>
</evidence>
<dbReference type="InterPro" id="IPR002901">
    <property type="entry name" value="MGlyc_endo_b_GlcNAc-like_dom"/>
</dbReference>
<feature type="domain" description="SLH" evidence="3">
    <location>
        <begin position="147"/>
        <end position="210"/>
    </location>
</feature>
<dbReference type="PROSITE" id="PS51272">
    <property type="entry name" value="SLH"/>
    <property type="match status" value="3"/>
</dbReference>